<dbReference type="PANTHER" id="PTHR30341:SF0">
    <property type="entry name" value="NA(+)_H(+) ANTIPORTER NHAA"/>
    <property type="match status" value="1"/>
</dbReference>
<dbReference type="InterPro" id="IPR004670">
    <property type="entry name" value="NhaA"/>
</dbReference>
<keyword evidence="8 9" id="KW-0739">Sodium transport</keyword>
<evidence type="ECO:0000256" key="5">
    <source>
        <dbReference type="ARBA" id="ARBA00022989"/>
    </source>
</evidence>
<keyword evidence="11" id="KW-1185">Reference proteome</keyword>
<dbReference type="GO" id="GO:0005886">
    <property type="term" value="C:plasma membrane"/>
    <property type="evidence" value="ECO:0007669"/>
    <property type="project" value="UniProtKB-SubCell"/>
</dbReference>
<evidence type="ECO:0000256" key="8">
    <source>
        <dbReference type="ARBA" id="ARBA00023201"/>
    </source>
</evidence>
<dbReference type="AlphaFoldDB" id="A0A5Q2N172"/>
<dbReference type="PANTHER" id="PTHR30341">
    <property type="entry name" value="SODIUM ION/PROTON ANTIPORTER NHAA-RELATED"/>
    <property type="match status" value="1"/>
</dbReference>
<dbReference type="RefSeq" id="WP_243137226.1">
    <property type="nucleotide sequence ID" value="NZ_CP045875.1"/>
</dbReference>
<dbReference type="NCBIfam" id="TIGR00773">
    <property type="entry name" value="NhaA"/>
    <property type="match status" value="1"/>
</dbReference>
<evidence type="ECO:0000313" key="10">
    <source>
        <dbReference type="EMBL" id="QGG46295.1"/>
    </source>
</evidence>
<evidence type="ECO:0000256" key="3">
    <source>
        <dbReference type="ARBA" id="ARBA00022475"/>
    </source>
</evidence>
<keyword evidence="5 9" id="KW-1133">Transmembrane helix</keyword>
<dbReference type="HAMAP" id="MF_01844">
    <property type="entry name" value="NhaA"/>
    <property type="match status" value="1"/>
</dbReference>
<feature type="transmembrane region" description="Helical" evidence="9">
    <location>
        <begin position="316"/>
        <end position="334"/>
    </location>
</feature>
<comment type="subcellular location">
    <subcellularLocation>
        <location evidence="1">Cell inner membrane</location>
        <topology evidence="1">Multi-pass membrane protein</topology>
    </subcellularLocation>
    <subcellularLocation>
        <location evidence="9">Cell membrane</location>
        <topology evidence="9">Multi-pass membrane protein</topology>
    </subcellularLocation>
</comment>
<keyword evidence="4 9" id="KW-0812">Transmembrane</keyword>
<evidence type="ECO:0000256" key="1">
    <source>
        <dbReference type="ARBA" id="ARBA00004429"/>
    </source>
</evidence>
<comment type="similarity">
    <text evidence="9">Belongs to the NhaA Na(+)/H(+) (TC 2.A.33) antiporter family.</text>
</comment>
<feature type="transmembrane region" description="Helical" evidence="9">
    <location>
        <begin position="217"/>
        <end position="234"/>
    </location>
</feature>
<accession>A0A5Q2N172</accession>
<keyword evidence="2 9" id="KW-0050">Antiport</keyword>
<evidence type="ECO:0000256" key="9">
    <source>
        <dbReference type="HAMAP-Rule" id="MF_01844"/>
    </source>
</evidence>
<dbReference type="Pfam" id="PF06965">
    <property type="entry name" value="Na_H_antiport_1"/>
    <property type="match status" value="1"/>
</dbReference>
<feature type="transmembrane region" description="Helical" evidence="9">
    <location>
        <begin position="382"/>
        <end position="407"/>
    </location>
</feature>
<feature type="transmembrane region" description="Helical" evidence="9">
    <location>
        <begin position="193"/>
        <end position="212"/>
    </location>
</feature>
<organism evidence="10 11">
    <name type="scientific">Heliorestis convoluta</name>
    <dbReference type="NCBI Taxonomy" id="356322"/>
    <lineage>
        <taxon>Bacteria</taxon>
        <taxon>Bacillati</taxon>
        <taxon>Bacillota</taxon>
        <taxon>Clostridia</taxon>
        <taxon>Eubacteriales</taxon>
        <taxon>Heliobacteriaceae</taxon>
        <taxon>Heliorestis</taxon>
    </lineage>
</organism>
<comment type="function">
    <text evidence="9">Na(+)/H(+) antiporter that extrudes sodium in exchange for external protons.</text>
</comment>
<feature type="transmembrane region" description="Helical" evidence="9">
    <location>
        <begin position="163"/>
        <end position="187"/>
    </location>
</feature>
<dbReference type="GO" id="GO:0006885">
    <property type="term" value="P:regulation of pH"/>
    <property type="evidence" value="ECO:0007669"/>
    <property type="project" value="UniProtKB-UniRule"/>
</dbReference>
<feature type="transmembrane region" description="Helical" evidence="9">
    <location>
        <begin position="21"/>
        <end position="43"/>
    </location>
</feature>
<dbReference type="KEGG" id="hcv:FTV88_0116"/>
<evidence type="ECO:0000256" key="7">
    <source>
        <dbReference type="ARBA" id="ARBA00023136"/>
    </source>
</evidence>
<evidence type="ECO:0000313" key="11">
    <source>
        <dbReference type="Proteomes" id="UP000366051"/>
    </source>
</evidence>
<feature type="transmembrane region" description="Helical" evidence="9">
    <location>
        <begin position="111"/>
        <end position="132"/>
    </location>
</feature>
<evidence type="ECO:0000256" key="4">
    <source>
        <dbReference type="ARBA" id="ARBA00022692"/>
    </source>
</evidence>
<proteinExistence type="inferred from homology"/>
<keyword evidence="7 9" id="KW-0472">Membrane</keyword>
<protein>
    <recommendedName>
        <fullName evidence="9">Na(+)/H(+) antiporter NhaA</fullName>
    </recommendedName>
    <alternativeName>
        <fullName evidence="9">Sodium/proton antiporter NhaA</fullName>
    </alternativeName>
</protein>
<reference evidence="11" key="1">
    <citation type="submission" date="2019-11" db="EMBL/GenBank/DDBJ databases">
        <title>Genome sequence of Heliorestis convoluta strain HH, an alkaliphilic and minimalistic phototrophic bacterium from a soda lake in Egypt.</title>
        <authorList>
            <person name="Dewey E.D."/>
            <person name="Stokes L.M."/>
            <person name="Burchell B.M."/>
            <person name="Shaffer K.N."/>
            <person name="Huntington A.M."/>
            <person name="Baker J.M."/>
            <person name="Nadendla S."/>
            <person name="Giglio M.G."/>
            <person name="Touchman J.W."/>
            <person name="Blankenship R.E."/>
            <person name="Madigan M.T."/>
            <person name="Sattley W.M."/>
        </authorList>
    </citation>
    <scope>NUCLEOTIDE SEQUENCE [LARGE SCALE GENOMIC DNA]</scope>
    <source>
        <strain evidence="11">HH</strain>
    </source>
</reference>
<feature type="transmembrane region" description="Helical" evidence="9">
    <location>
        <begin position="72"/>
        <end position="90"/>
    </location>
</feature>
<dbReference type="EMBL" id="CP045875">
    <property type="protein sequence ID" value="QGG46295.1"/>
    <property type="molecule type" value="Genomic_DNA"/>
</dbReference>
<feature type="transmembrane region" description="Helical" evidence="9">
    <location>
        <begin position="138"/>
        <end position="156"/>
    </location>
</feature>
<keyword evidence="9" id="KW-0813">Transport</keyword>
<name>A0A5Q2N172_9FIRM</name>
<evidence type="ECO:0000256" key="2">
    <source>
        <dbReference type="ARBA" id="ARBA00022449"/>
    </source>
</evidence>
<dbReference type="InterPro" id="IPR023171">
    <property type="entry name" value="Na/H_antiporter_dom_sf"/>
</dbReference>
<keyword evidence="6 9" id="KW-0915">Sodium</keyword>
<feature type="transmembrane region" description="Helical" evidence="9">
    <location>
        <begin position="346"/>
        <end position="370"/>
    </location>
</feature>
<gene>
    <name evidence="9 10" type="primary">nhaA</name>
    <name evidence="10" type="ORF">FTV88_0116</name>
</gene>
<dbReference type="Gene3D" id="1.20.1530.10">
    <property type="entry name" value="Na+/H+ antiporter like domain"/>
    <property type="match status" value="1"/>
</dbReference>
<feature type="transmembrane region" description="Helical" evidence="9">
    <location>
        <begin position="419"/>
        <end position="436"/>
    </location>
</feature>
<dbReference type="GO" id="GO:0015385">
    <property type="term" value="F:sodium:proton antiporter activity"/>
    <property type="evidence" value="ECO:0007669"/>
    <property type="project" value="UniProtKB-UniRule"/>
</dbReference>
<evidence type="ECO:0000256" key="6">
    <source>
        <dbReference type="ARBA" id="ARBA00023053"/>
    </source>
</evidence>
<keyword evidence="3 9" id="KW-1003">Cell membrane</keyword>
<sequence length="452" mass="48668">MLAINKPVSITERLKRPFQQFFELEASGGILLLLCTVLALIWANSPLGESYMTLWQIPLTVGFGEFILQKPLVLWINDGLMAIFFFLVGLEIKREVLHGELKSPRQSAFPIAAAIGGMVVPASIYAALNWGTEGITGWGIPMATDIAFALGVLALLGKRVPLALKVFLAALAIVDDLGAVLVIAIFYTADISWMALGISAGFLAVLALANFIGVRHILVYVVLGIGLWFAFLLSGVHATIGGVLLAMTIPASSKINAEEFMNRTRRLIKDFENAGNGRKGEINMTEQHQVCVQALETNCNQVDSPLHRMEHTLHPYVSFFVMPVFALANAGVVFEGGFVESLTHPVSLGVILGLFFGKQIGVTLFSYIAVKAGWASLPKGVTWTHVYGVSMLSGIGFTMSLFIAGLAFEDHGLLTLSKVGILTASLLSGVIGYLVLRYQAAKDDARKALSAS</sequence>
<comment type="catalytic activity">
    <reaction evidence="9">
        <text>Na(+)(in) + 2 H(+)(out) = Na(+)(out) + 2 H(+)(in)</text>
        <dbReference type="Rhea" id="RHEA:29251"/>
        <dbReference type="ChEBI" id="CHEBI:15378"/>
        <dbReference type="ChEBI" id="CHEBI:29101"/>
    </reaction>
</comment>
<dbReference type="Proteomes" id="UP000366051">
    <property type="component" value="Chromosome"/>
</dbReference>
<keyword evidence="9" id="KW-0406">Ion transport</keyword>